<organism evidence="1 2">
    <name type="scientific">Parendozoicomonas callyspongiae</name>
    <dbReference type="NCBI Taxonomy" id="2942213"/>
    <lineage>
        <taxon>Bacteria</taxon>
        <taxon>Pseudomonadati</taxon>
        <taxon>Pseudomonadota</taxon>
        <taxon>Gammaproteobacteria</taxon>
        <taxon>Oceanospirillales</taxon>
        <taxon>Endozoicomonadaceae</taxon>
        <taxon>Parendozoicomonas</taxon>
    </lineage>
</organism>
<evidence type="ECO:0000313" key="2">
    <source>
        <dbReference type="Proteomes" id="UP001203338"/>
    </source>
</evidence>
<proteinExistence type="predicted"/>
<name>A0ABT0PLS5_9GAMM</name>
<evidence type="ECO:0000313" key="1">
    <source>
        <dbReference type="EMBL" id="MCL6271931.1"/>
    </source>
</evidence>
<protein>
    <submittedName>
        <fullName evidence="1">Uncharacterized protein</fullName>
    </submittedName>
</protein>
<reference evidence="1 2" key="1">
    <citation type="submission" date="2022-05" db="EMBL/GenBank/DDBJ databases">
        <authorList>
            <person name="Park J.-S."/>
        </authorList>
    </citation>
    <scope>NUCLEOTIDE SEQUENCE [LARGE SCALE GENOMIC DNA]</scope>
    <source>
        <strain evidence="1 2">2012CJ34-2</strain>
    </source>
</reference>
<dbReference type="RefSeq" id="WP_249701600.1">
    <property type="nucleotide sequence ID" value="NZ_JAMFLX010000037.1"/>
</dbReference>
<accession>A0ABT0PLS5</accession>
<dbReference type="EMBL" id="JAMFLX010000037">
    <property type="protein sequence ID" value="MCL6271931.1"/>
    <property type="molecule type" value="Genomic_DNA"/>
</dbReference>
<comment type="caution">
    <text evidence="1">The sequence shown here is derived from an EMBL/GenBank/DDBJ whole genome shotgun (WGS) entry which is preliminary data.</text>
</comment>
<dbReference type="Proteomes" id="UP001203338">
    <property type="component" value="Unassembled WGS sequence"/>
</dbReference>
<sequence>MGDYVLDFAALADPMLYSSYDEYVEMMHTDMVKDLKKQASSCPLFRLSC</sequence>
<gene>
    <name evidence="1" type="ORF">M3P05_18590</name>
</gene>
<keyword evidence="2" id="KW-1185">Reference proteome</keyword>